<evidence type="ECO:0000313" key="2">
    <source>
        <dbReference type="EMBL" id="MBO0902851.1"/>
    </source>
</evidence>
<reference evidence="2 3" key="1">
    <citation type="submission" date="2021-03" db="EMBL/GenBank/DDBJ databases">
        <title>Whole genome sequence of Jiella sp. MQZ13P-4.</title>
        <authorList>
            <person name="Tuo L."/>
        </authorList>
    </citation>
    <scope>NUCLEOTIDE SEQUENCE [LARGE SCALE GENOMIC DNA]</scope>
    <source>
        <strain evidence="2 3">MQZ13P-4</strain>
    </source>
</reference>
<sequence>MSALALLPAASFDDDDHGTATAGGLAPHRRELDATIAQIERVFVGLGERLITCVGLLGEMQSAFGAITDAHASPELASAEAAIRALVGECDRLLDRLDQERGLIQRLTRTIATAAPQIGDLRRTVAMIAAIAINARVTAAGMRNQGTSELAVFTDDVLELSRRATSVVERLQEGQGRLHALLTDAAARSDGFGKTFRAATERLRERIEVDLRGAVDERERAAEVGASASAACRALTDEASAIVASLQIGDNTRQRLEHASAGLALADDEPAARPVILRLEMAQIEDTRDRLVEETGQGREAILALSRRIDRSFTTLRTDLAKAGGSDAPGAKRLATGVAQAAAELSRSEEEHRHVETLAEAIGADVERFGACAAEMRTLEFEMRLVSLNTAITCSKLGHEGKALGVVSLQMRELVGEMVTRAESVSTALCELGTVTAELTEARRTSAGRSLATLVADAEKSQAFLQSVDAQFRAAATVLEDLGGRISGLTSDAGAALGRLDGLVEELTAIEAALSVHAGAGGDAAAADDHRDLTDKLRAAYTMEIERVVHDAVLGAFDGEE</sequence>
<feature type="coiled-coil region" evidence="1">
    <location>
        <begin position="76"/>
        <end position="110"/>
    </location>
</feature>
<organism evidence="2 3">
    <name type="scientific">Jiella sonneratiae</name>
    <dbReference type="NCBI Taxonomy" id="2816856"/>
    <lineage>
        <taxon>Bacteria</taxon>
        <taxon>Pseudomonadati</taxon>
        <taxon>Pseudomonadota</taxon>
        <taxon>Alphaproteobacteria</taxon>
        <taxon>Hyphomicrobiales</taxon>
        <taxon>Aurantimonadaceae</taxon>
        <taxon>Jiella</taxon>
    </lineage>
</organism>
<protein>
    <recommendedName>
        <fullName evidence="4">Methyl-accepting transducer domain-containing protein</fullName>
    </recommendedName>
</protein>
<evidence type="ECO:0000256" key="1">
    <source>
        <dbReference type="SAM" id="Coils"/>
    </source>
</evidence>
<gene>
    <name evidence="2" type="ORF">J1C47_04305</name>
</gene>
<name>A0ABS3IZJ5_9HYPH</name>
<dbReference type="EMBL" id="JAFMPY010000004">
    <property type="protein sequence ID" value="MBO0902851.1"/>
    <property type="molecule type" value="Genomic_DNA"/>
</dbReference>
<proteinExistence type="predicted"/>
<comment type="caution">
    <text evidence="2">The sequence shown here is derived from an EMBL/GenBank/DDBJ whole genome shotgun (WGS) entry which is preliminary data.</text>
</comment>
<evidence type="ECO:0008006" key="4">
    <source>
        <dbReference type="Google" id="ProtNLM"/>
    </source>
</evidence>
<keyword evidence="1" id="KW-0175">Coiled coil</keyword>
<dbReference type="RefSeq" id="WP_207349500.1">
    <property type="nucleotide sequence ID" value="NZ_JAFMPY010000004.1"/>
</dbReference>
<accession>A0ABS3IZJ5</accession>
<evidence type="ECO:0000313" key="3">
    <source>
        <dbReference type="Proteomes" id="UP000664288"/>
    </source>
</evidence>
<dbReference type="SUPFAM" id="SSF58104">
    <property type="entry name" value="Methyl-accepting chemotaxis protein (MCP) signaling domain"/>
    <property type="match status" value="1"/>
</dbReference>
<dbReference type="Gene3D" id="1.10.287.950">
    <property type="entry name" value="Methyl-accepting chemotaxis protein"/>
    <property type="match status" value="1"/>
</dbReference>
<keyword evidence="3" id="KW-1185">Reference proteome</keyword>
<dbReference type="Proteomes" id="UP000664288">
    <property type="component" value="Unassembled WGS sequence"/>
</dbReference>